<dbReference type="Proteomes" id="UP000886845">
    <property type="component" value="Unassembled WGS sequence"/>
</dbReference>
<evidence type="ECO:0000313" key="6">
    <source>
        <dbReference type="EMBL" id="HIV09122.1"/>
    </source>
</evidence>
<accession>A0A9D1NM38</accession>
<evidence type="ECO:0000313" key="7">
    <source>
        <dbReference type="Proteomes" id="UP000886845"/>
    </source>
</evidence>
<dbReference type="GO" id="GO:0016491">
    <property type="term" value="F:oxidoreductase activity"/>
    <property type="evidence" value="ECO:0007669"/>
    <property type="project" value="InterPro"/>
</dbReference>
<keyword evidence="3" id="KW-0285">Flavoprotein</keyword>
<comment type="similarity">
    <text evidence="2">Belongs to the FAD-dependent oxidoreductase family.</text>
</comment>
<feature type="domain" description="FAD/NAD(P)-binding" evidence="5">
    <location>
        <begin position="5"/>
        <end position="244"/>
    </location>
</feature>
<dbReference type="InterPro" id="IPR023753">
    <property type="entry name" value="FAD/NAD-binding_dom"/>
</dbReference>
<organism evidence="6 7">
    <name type="scientific">Candidatus Spyradenecus faecavium</name>
    <dbReference type="NCBI Taxonomy" id="2840947"/>
    <lineage>
        <taxon>Bacteria</taxon>
        <taxon>Pseudomonadati</taxon>
        <taxon>Lentisphaerota</taxon>
        <taxon>Lentisphaeria</taxon>
        <taxon>Lentisphaerales</taxon>
        <taxon>Lentisphaeraceae</taxon>
        <taxon>Lentisphaeraceae incertae sedis</taxon>
        <taxon>Candidatus Spyradenecus</taxon>
    </lineage>
</organism>
<comment type="caution">
    <text evidence="6">The sequence shown here is derived from an EMBL/GenBank/DDBJ whole genome shotgun (WGS) entry which is preliminary data.</text>
</comment>
<feature type="non-terminal residue" evidence="6">
    <location>
        <position position="268"/>
    </location>
</feature>
<dbReference type="PRINTS" id="PR00469">
    <property type="entry name" value="PNDRDTASEII"/>
</dbReference>
<dbReference type="Gene3D" id="3.50.50.60">
    <property type="entry name" value="FAD/NAD(P)-binding domain"/>
    <property type="match status" value="2"/>
</dbReference>
<evidence type="ECO:0000256" key="2">
    <source>
        <dbReference type="ARBA" id="ARBA00006442"/>
    </source>
</evidence>
<dbReference type="PANTHER" id="PTHR43429">
    <property type="entry name" value="PYRIDINE NUCLEOTIDE-DISULFIDE OXIDOREDUCTASE DOMAIN-CONTAINING"/>
    <property type="match status" value="1"/>
</dbReference>
<evidence type="ECO:0000256" key="1">
    <source>
        <dbReference type="ARBA" id="ARBA00001974"/>
    </source>
</evidence>
<proteinExistence type="inferred from homology"/>
<dbReference type="PANTHER" id="PTHR43429:SF3">
    <property type="entry name" value="NITRITE REDUCTASE [NAD(P)H]"/>
    <property type="match status" value="1"/>
</dbReference>
<reference evidence="6" key="1">
    <citation type="submission" date="2020-10" db="EMBL/GenBank/DDBJ databases">
        <authorList>
            <person name="Gilroy R."/>
        </authorList>
    </citation>
    <scope>NUCLEOTIDE SEQUENCE</scope>
    <source>
        <strain evidence="6">35461</strain>
    </source>
</reference>
<protein>
    <submittedName>
        <fullName evidence="6">FAD-dependent oxidoreductase</fullName>
    </submittedName>
</protein>
<dbReference type="PRINTS" id="PR00368">
    <property type="entry name" value="FADPNR"/>
</dbReference>
<sequence>MSQPTVAIVGAGHAGVEAAFALAQAGAAVTLFSAEPGLPYFRPRLIAVAFGQAEPDAIAIKPQKAYDDAGIALRHEPATAVDPAARTVNGQAFDGLVVATGSHPFVPPFKGERARARTLWTLADALAIREAAAPGKALTVIGGGVLGLEAALRAAQAGLRVTVVESAPFLVGGALGDCEATLRRALEAKGIALSVGVGVAEIAPDGLALADGRVLPDDLLLCSTGARPNGPAAGQQGYLKTRGDLSIAPCAYAAGDPAEPPADRPTCS</sequence>
<reference evidence="6" key="2">
    <citation type="journal article" date="2021" name="PeerJ">
        <title>Extensive microbial diversity within the chicken gut microbiome revealed by metagenomics and culture.</title>
        <authorList>
            <person name="Gilroy R."/>
            <person name="Ravi A."/>
            <person name="Getino M."/>
            <person name="Pursley I."/>
            <person name="Horton D.L."/>
            <person name="Alikhan N.F."/>
            <person name="Baker D."/>
            <person name="Gharbi K."/>
            <person name="Hall N."/>
            <person name="Watson M."/>
            <person name="Adriaenssens E.M."/>
            <person name="Foster-Nyarko E."/>
            <person name="Jarju S."/>
            <person name="Secka A."/>
            <person name="Antonio M."/>
            <person name="Oren A."/>
            <person name="Chaudhuri R.R."/>
            <person name="La Ragione R."/>
            <person name="Hildebrand F."/>
            <person name="Pallen M.J."/>
        </authorList>
    </citation>
    <scope>NUCLEOTIDE SEQUENCE</scope>
    <source>
        <strain evidence="6">35461</strain>
    </source>
</reference>
<dbReference type="SUPFAM" id="SSF51905">
    <property type="entry name" value="FAD/NAD(P)-binding domain"/>
    <property type="match status" value="2"/>
</dbReference>
<dbReference type="AlphaFoldDB" id="A0A9D1NM38"/>
<evidence type="ECO:0000256" key="4">
    <source>
        <dbReference type="ARBA" id="ARBA00022827"/>
    </source>
</evidence>
<comment type="cofactor">
    <cofactor evidence="1">
        <name>FAD</name>
        <dbReference type="ChEBI" id="CHEBI:57692"/>
    </cofactor>
</comment>
<dbReference type="InterPro" id="IPR036188">
    <property type="entry name" value="FAD/NAD-bd_sf"/>
</dbReference>
<dbReference type="InterPro" id="IPR050260">
    <property type="entry name" value="FAD-bd_OxRdtase"/>
</dbReference>
<name>A0A9D1NM38_9BACT</name>
<dbReference type="EMBL" id="DVOR01000102">
    <property type="protein sequence ID" value="HIV09122.1"/>
    <property type="molecule type" value="Genomic_DNA"/>
</dbReference>
<keyword evidence="4" id="KW-0274">FAD</keyword>
<gene>
    <name evidence="6" type="ORF">IAC79_03295</name>
</gene>
<evidence type="ECO:0000259" key="5">
    <source>
        <dbReference type="Pfam" id="PF07992"/>
    </source>
</evidence>
<dbReference type="Pfam" id="PF07992">
    <property type="entry name" value="Pyr_redox_2"/>
    <property type="match status" value="1"/>
</dbReference>
<evidence type="ECO:0000256" key="3">
    <source>
        <dbReference type="ARBA" id="ARBA00022630"/>
    </source>
</evidence>